<comment type="caution">
    <text evidence="4">The sequence shown here is derived from an EMBL/GenBank/DDBJ whole genome shotgun (WGS) entry which is preliminary data.</text>
</comment>
<sequence>MAMKFGLACVSFQKHPDDERSFEQIYDDLLDLAVLAEQVGFDSFWLSEHHGVPDGWLPSLMPVAAAIAARTTSLRIGTGIAVAPFYDPIRLAEDAAVLDILSKGRFDLGLAVGYRQEEFETFGVKRSERGGRLDEIVEILRAAWRGPVDHHGKYYSYDGVDVTPKPGSKTVPIYLGGIAEEAVMRAARGADGFLSSGTSDFETLAERIDKVRAAGARDDLDVCVTKYCFVDRDGDAWGKYKKSYDYIHRLYVALTSGELEGLYSASSDDAAIRESLQQEAAILGTPAEVYEQIRRMQDRIGDFHFHPRMWLPGIGRKEAETAIRTFGDDVISRFR</sequence>
<dbReference type="GO" id="GO:0005829">
    <property type="term" value="C:cytosol"/>
    <property type="evidence" value="ECO:0007669"/>
    <property type="project" value="TreeGrafter"/>
</dbReference>
<gene>
    <name evidence="4" type="ORF">PSU4_39990</name>
</gene>
<keyword evidence="2" id="KW-0503">Monooxygenase</keyword>
<dbReference type="NCBIfam" id="TIGR03619">
    <property type="entry name" value="F420_Rv2161c"/>
    <property type="match status" value="1"/>
</dbReference>
<dbReference type="Proteomes" id="UP000321685">
    <property type="component" value="Unassembled WGS sequence"/>
</dbReference>
<dbReference type="Gene3D" id="3.20.20.30">
    <property type="entry name" value="Luciferase-like domain"/>
    <property type="match status" value="1"/>
</dbReference>
<dbReference type="GO" id="GO:0016705">
    <property type="term" value="F:oxidoreductase activity, acting on paired donors, with incorporation or reduction of molecular oxygen"/>
    <property type="evidence" value="ECO:0007669"/>
    <property type="project" value="InterPro"/>
</dbReference>
<dbReference type="PANTHER" id="PTHR30137">
    <property type="entry name" value="LUCIFERASE-LIKE MONOOXYGENASE"/>
    <property type="match status" value="1"/>
</dbReference>
<dbReference type="InterPro" id="IPR036661">
    <property type="entry name" value="Luciferase-like_sf"/>
</dbReference>
<evidence type="ECO:0000256" key="1">
    <source>
        <dbReference type="ARBA" id="ARBA00023002"/>
    </source>
</evidence>
<dbReference type="GO" id="GO:0004497">
    <property type="term" value="F:monooxygenase activity"/>
    <property type="evidence" value="ECO:0007669"/>
    <property type="project" value="UniProtKB-KW"/>
</dbReference>
<dbReference type="RefSeq" id="WP_147110516.1">
    <property type="nucleotide sequence ID" value="NZ_BJVJ01000044.1"/>
</dbReference>
<dbReference type="OrthoDB" id="3813791at2"/>
<evidence type="ECO:0000256" key="2">
    <source>
        <dbReference type="ARBA" id="ARBA00023033"/>
    </source>
</evidence>
<reference evidence="4 5" key="1">
    <citation type="submission" date="2019-07" db="EMBL/GenBank/DDBJ databases">
        <title>Whole genome shotgun sequence of Pseudonocardia sulfidoxydans NBRC 16205.</title>
        <authorList>
            <person name="Hosoyama A."/>
            <person name="Uohara A."/>
            <person name="Ohji S."/>
            <person name="Ichikawa N."/>
        </authorList>
    </citation>
    <scope>NUCLEOTIDE SEQUENCE [LARGE SCALE GENOMIC DNA]</scope>
    <source>
        <strain evidence="4 5">NBRC 16205</strain>
    </source>
</reference>
<keyword evidence="1" id="KW-0560">Oxidoreductase</keyword>
<dbReference type="EMBL" id="BJVJ01000044">
    <property type="protein sequence ID" value="GEL25045.1"/>
    <property type="molecule type" value="Genomic_DNA"/>
</dbReference>
<name>A0A511DJR3_9PSEU</name>
<evidence type="ECO:0000313" key="5">
    <source>
        <dbReference type="Proteomes" id="UP000321685"/>
    </source>
</evidence>
<proteinExistence type="predicted"/>
<dbReference type="InterPro" id="IPR050766">
    <property type="entry name" value="Bact_Lucif_Oxidored"/>
</dbReference>
<dbReference type="PANTHER" id="PTHR30137:SF8">
    <property type="entry name" value="BLR5498 PROTEIN"/>
    <property type="match status" value="1"/>
</dbReference>
<keyword evidence="5" id="KW-1185">Reference proteome</keyword>
<dbReference type="InterPro" id="IPR011251">
    <property type="entry name" value="Luciferase-like_dom"/>
</dbReference>
<dbReference type="Pfam" id="PF00296">
    <property type="entry name" value="Bac_luciferase"/>
    <property type="match status" value="1"/>
</dbReference>
<protein>
    <submittedName>
        <fullName evidence="4">Luciferase</fullName>
    </submittedName>
</protein>
<evidence type="ECO:0000259" key="3">
    <source>
        <dbReference type="Pfam" id="PF00296"/>
    </source>
</evidence>
<dbReference type="InterPro" id="IPR019921">
    <property type="entry name" value="Lucif-like_OxRdtase_Rv2161c"/>
</dbReference>
<feature type="domain" description="Luciferase-like" evidence="3">
    <location>
        <begin position="3"/>
        <end position="299"/>
    </location>
</feature>
<evidence type="ECO:0000313" key="4">
    <source>
        <dbReference type="EMBL" id="GEL25045.1"/>
    </source>
</evidence>
<dbReference type="SUPFAM" id="SSF51679">
    <property type="entry name" value="Bacterial luciferase-like"/>
    <property type="match status" value="1"/>
</dbReference>
<accession>A0A511DJR3</accession>
<organism evidence="4 5">
    <name type="scientific">Pseudonocardia sulfidoxydans NBRC 16205</name>
    <dbReference type="NCBI Taxonomy" id="1223511"/>
    <lineage>
        <taxon>Bacteria</taxon>
        <taxon>Bacillati</taxon>
        <taxon>Actinomycetota</taxon>
        <taxon>Actinomycetes</taxon>
        <taxon>Pseudonocardiales</taxon>
        <taxon>Pseudonocardiaceae</taxon>
        <taxon>Pseudonocardia</taxon>
    </lineage>
</organism>
<dbReference type="AlphaFoldDB" id="A0A511DJR3"/>